<dbReference type="GeneID" id="63774727"/>
<reference evidence="1 2" key="1">
    <citation type="submission" date="2016-07" db="EMBL/GenBank/DDBJ databases">
        <title>Pervasive Adenine N6-methylation of Active Genes in Fungi.</title>
        <authorList>
            <consortium name="DOE Joint Genome Institute"/>
            <person name="Mondo S.J."/>
            <person name="Dannebaum R.O."/>
            <person name="Kuo R.C."/>
            <person name="Labutti K."/>
            <person name="Haridas S."/>
            <person name="Kuo A."/>
            <person name="Salamov A."/>
            <person name="Ahrendt S.R."/>
            <person name="Lipzen A."/>
            <person name="Sullivan W."/>
            <person name="Andreopoulos W.B."/>
            <person name="Clum A."/>
            <person name="Lindquist E."/>
            <person name="Daum C."/>
            <person name="Ramamoorthy G.K."/>
            <person name="Gryganskyi A."/>
            <person name="Culley D."/>
            <person name="Magnuson J.K."/>
            <person name="James T.Y."/>
            <person name="O'Malley M.A."/>
            <person name="Stajich J.E."/>
            <person name="Spatafora J.W."/>
            <person name="Visel A."/>
            <person name="Grigoriev I.V."/>
        </authorList>
    </citation>
    <scope>NUCLEOTIDE SEQUENCE [LARGE SCALE GENOMIC DNA]</scope>
    <source>
        <strain evidence="1 2">CBS 129021</strain>
    </source>
</reference>
<dbReference type="AlphaFoldDB" id="A0A1Y2DTE0"/>
<gene>
    <name evidence="1" type="ORF">BCR38DRAFT_410832</name>
</gene>
<dbReference type="EMBL" id="MCFJ01000009">
    <property type="protein sequence ID" value="ORY62414.1"/>
    <property type="molecule type" value="Genomic_DNA"/>
</dbReference>
<dbReference type="InParanoid" id="A0A1Y2DTE0"/>
<proteinExistence type="predicted"/>
<evidence type="ECO:0000313" key="1">
    <source>
        <dbReference type="EMBL" id="ORY62414.1"/>
    </source>
</evidence>
<comment type="caution">
    <text evidence="1">The sequence shown here is derived from an EMBL/GenBank/DDBJ whole genome shotgun (WGS) entry which is preliminary data.</text>
</comment>
<protein>
    <submittedName>
        <fullName evidence="1">Uncharacterized protein</fullName>
    </submittedName>
</protein>
<dbReference type="Proteomes" id="UP000193689">
    <property type="component" value="Unassembled WGS sequence"/>
</dbReference>
<organism evidence="1 2">
    <name type="scientific">Pseudomassariella vexata</name>
    <dbReference type="NCBI Taxonomy" id="1141098"/>
    <lineage>
        <taxon>Eukaryota</taxon>
        <taxon>Fungi</taxon>
        <taxon>Dikarya</taxon>
        <taxon>Ascomycota</taxon>
        <taxon>Pezizomycotina</taxon>
        <taxon>Sordariomycetes</taxon>
        <taxon>Xylariomycetidae</taxon>
        <taxon>Amphisphaeriales</taxon>
        <taxon>Pseudomassariaceae</taxon>
        <taxon>Pseudomassariella</taxon>
    </lineage>
</organism>
<name>A0A1Y2DTE0_9PEZI</name>
<evidence type="ECO:0000313" key="2">
    <source>
        <dbReference type="Proteomes" id="UP000193689"/>
    </source>
</evidence>
<accession>A0A1Y2DTE0</accession>
<sequence length="199" mass="21797">MGLPSAEAQQEVEEALYGFEPGLIACCAAEFRQSYGGRRQDGLLEVYFKGWWREDPTSVQNFSKTSMNLSSDGTAAICGSVSLSVDTVGTELGVTVYQSLFEGGVRVVFEPAAHPNTHAYPFADVVAIVGRVESDKVLHLGDINDSSPINLDDLLLVIVLACCLDANEVKLRIFANRNLRFRSSSLCKLYQGDRRPMVK</sequence>
<keyword evidence="2" id="KW-1185">Reference proteome</keyword>
<dbReference type="RefSeq" id="XP_040714250.1">
    <property type="nucleotide sequence ID" value="XM_040858515.1"/>
</dbReference>